<gene>
    <name evidence="2" type="ORF">L211DRAFT_867451</name>
</gene>
<feature type="compositionally biased region" description="Pro residues" evidence="1">
    <location>
        <begin position="27"/>
        <end position="39"/>
    </location>
</feature>
<dbReference type="EMBL" id="ML121539">
    <property type="protein sequence ID" value="RPB24988.1"/>
    <property type="molecule type" value="Genomic_DNA"/>
</dbReference>
<protein>
    <submittedName>
        <fullName evidence="2">Uncharacterized protein</fullName>
    </submittedName>
</protein>
<dbReference type="InParanoid" id="A0A3N4LTI0"/>
<dbReference type="OrthoDB" id="5325862at2759"/>
<keyword evidence="3" id="KW-1185">Reference proteome</keyword>
<evidence type="ECO:0000313" key="3">
    <source>
        <dbReference type="Proteomes" id="UP000267821"/>
    </source>
</evidence>
<organism evidence="2 3">
    <name type="scientific">Terfezia boudieri ATCC MYA-4762</name>
    <dbReference type="NCBI Taxonomy" id="1051890"/>
    <lineage>
        <taxon>Eukaryota</taxon>
        <taxon>Fungi</taxon>
        <taxon>Dikarya</taxon>
        <taxon>Ascomycota</taxon>
        <taxon>Pezizomycotina</taxon>
        <taxon>Pezizomycetes</taxon>
        <taxon>Pezizales</taxon>
        <taxon>Pezizaceae</taxon>
        <taxon>Terfezia</taxon>
    </lineage>
</organism>
<proteinExistence type="predicted"/>
<evidence type="ECO:0000313" key="2">
    <source>
        <dbReference type="EMBL" id="RPB24988.1"/>
    </source>
</evidence>
<sequence length="311" mass="34728">MSFPSEKSPEAMATLFGTNSVIGGPEQRPPPYEPTPNPFTSPSTTSLASLEDVSHLKSSTSTKFFISQKGNTLRPWPWCYSSELVTPIFDSTRTFPLYTSTRFKKNSGSCIMSPVYSAEHQEPADSKSRFEVHTTYFFGPGNDPVISCDFGGDRKVETIVRSKGKLTRSRWFEWNGDRYEWRYVGQRNASGMVLQRVVTDAPAIPDIVITDEKRPGAHVCPHDHGKGKAKKTEDEYVTVADFQRDEEEGKKCLGFSPAGQGGWVTIYEKEEEGRRGLPEWLVLASCMVMLKRERDRRTIQIAMMSGGGGGS</sequence>
<dbReference type="STRING" id="1051890.A0A3N4LTI0"/>
<feature type="region of interest" description="Disordered" evidence="1">
    <location>
        <begin position="1"/>
        <end position="45"/>
    </location>
</feature>
<evidence type="ECO:0000256" key="1">
    <source>
        <dbReference type="SAM" id="MobiDB-lite"/>
    </source>
</evidence>
<name>A0A3N4LTI0_9PEZI</name>
<dbReference type="Proteomes" id="UP000267821">
    <property type="component" value="Unassembled WGS sequence"/>
</dbReference>
<accession>A0A3N4LTI0</accession>
<reference evidence="2 3" key="1">
    <citation type="journal article" date="2018" name="Nat. Ecol. Evol.">
        <title>Pezizomycetes genomes reveal the molecular basis of ectomycorrhizal truffle lifestyle.</title>
        <authorList>
            <person name="Murat C."/>
            <person name="Payen T."/>
            <person name="Noel B."/>
            <person name="Kuo A."/>
            <person name="Morin E."/>
            <person name="Chen J."/>
            <person name="Kohler A."/>
            <person name="Krizsan K."/>
            <person name="Balestrini R."/>
            <person name="Da Silva C."/>
            <person name="Montanini B."/>
            <person name="Hainaut M."/>
            <person name="Levati E."/>
            <person name="Barry K.W."/>
            <person name="Belfiori B."/>
            <person name="Cichocki N."/>
            <person name="Clum A."/>
            <person name="Dockter R.B."/>
            <person name="Fauchery L."/>
            <person name="Guy J."/>
            <person name="Iotti M."/>
            <person name="Le Tacon F."/>
            <person name="Lindquist E.A."/>
            <person name="Lipzen A."/>
            <person name="Malagnac F."/>
            <person name="Mello A."/>
            <person name="Molinier V."/>
            <person name="Miyauchi S."/>
            <person name="Poulain J."/>
            <person name="Riccioni C."/>
            <person name="Rubini A."/>
            <person name="Sitrit Y."/>
            <person name="Splivallo R."/>
            <person name="Traeger S."/>
            <person name="Wang M."/>
            <person name="Zifcakova L."/>
            <person name="Wipf D."/>
            <person name="Zambonelli A."/>
            <person name="Paolocci F."/>
            <person name="Nowrousian M."/>
            <person name="Ottonello S."/>
            <person name="Baldrian P."/>
            <person name="Spatafora J.W."/>
            <person name="Henrissat B."/>
            <person name="Nagy L.G."/>
            <person name="Aury J.M."/>
            <person name="Wincker P."/>
            <person name="Grigoriev I.V."/>
            <person name="Bonfante P."/>
            <person name="Martin F.M."/>
        </authorList>
    </citation>
    <scope>NUCLEOTIDE SEQUENCE [LARGE SCALE GENOMIC DNA]</scope>
    <source>
        <strain evidence="2 3">ATCC MYA-4762</strain>
    </source>
</reference>
<dbReference type="AlphaFoldDB" id="A0A3N4LTI0"/>